<feature type="transmembrane region" description="Helical" evidence="1">
    <location>
        <begin position="159"/>
        <end position="178"/>
    </location>
</feature>
<protein>
    <submittedName>
        <fullName evidence="2">Oligosaccharide repeat unit polymerase</fullName>
    </submittedName>
</protein>
<reference evidence="2 3" key="1">
    <citation type="journal article" date="2020" name="Microorganisms">
        <title>Description of Three Novel Members in the Family Geobacteraceae, Oryzomonas japonicum gen. nov., sp. nov., Oryzomonas sagensis sp. nov., and Oryzomonas ruber sp. nov.</title>
        <authorList>
            <person name="Xu Z."/>
            <person name="Masuda Y."/>
            <person name="Hayakawa C."/>
            <person name="Ushijima N."/>
            <person name="Kawano K."/>
            <person name="Shiratori Y."/>
            <person name="Senoo K."/>
            <person name="Itoh H."/>
        </authorList>
    </citation>
    <scope>NUCLEOTIDE SEQUENCE [LARGE SCALE GENOMIC DNA]</scope>
    <source>
        <strain evidence="2 3">Red100</strain>
    </source>
</reference>
<keyword evidence="1" id="KW-1133">Transmembrane helix</keyword>
<dbReference type="RefSeq" id="WP_151154840.1">
    <property type="nucleotide sequence ID" value="NZ_VZRA01000001.1"/>
</dbReference>
<keyword evidence="3" id="KW-1185">Reference proteome</keyword>
<feature type="transmembrane region" description="Helical" evidence="1">
    <location>
        <begin position="101"/>
        <end position="120"/>
    </location>
</feature>
<organism evidence="2 3">
    <name type="scientific">Oryzomonas sagensis</name>
    <dbReference type="NCBI Taxonomy" id="2603857"/>
    <lineage>
        <taxon>Bacteria</taxon>
        <taxon>Pseudomonadati</taxon>
        <taxon>Thermodesulfobacteriota</taxon>
        <taxon>Desulfuromonadia</taxon>
        <taxon>Geobacterales</taxon>
        <taxon>Geobacteraceae</taxon>
        <taxon>Oryzomonas</taxon>
    </lineage>
</organism>
<feature type="transmembrane region" description="Helical" evidence="1">
    <location>
        <begin position="385"/>
        <end position="404"/>
    </location>
</feature>
<evidence type="ECO:0000256" key="1">
    <source>
        <dbReference type="SAM" id="Phobius"/>
    </source>
</evidence>
<feature type="transmembrane region" description="Helical" evidence="1">
    <location>
        <begin position="59"/>
        <end position="80"/>
    </location>
</feature>
<dbReference type="NCBIfam" id="TIGR04370">
    <property type="entry name" value="glyco_rpt_poly"/>
    <property type="match status" value="1"/>
</dbReference>
<accession>A0ABQ6TQV1</accession>
<dbReference type="EMBL" id="VZRA01000001">
    <property type="protein sequence ID" value="KAB0671378.1"/>
    <property type="molecule type" value="Genomic_DNA"/>
</dbReference>
<gene>
    <name evidence="2" type="ORF">F6V30_01995</name>
</gene>
<proteinExistence type="predicted"/>
<name>A0ABQ6TQV1_9BACT</name>
<feature type="transmembrane region" description="Helical" evidence="1">
    <location>
        <begin position="29"/>
        <end position="47"/>
    </location>
</feature>
<feature type="transmembrane region" description="Helical" evidence="1">
    <location>
        <begin position="6"/>
        <end position="22"/>
    </location>
</feature>
<feature type="transmembrane region" description="Helical" evidence="1">
    <location>
        <begin position="190"/>
        <end position="205"/>
    </location>
</feature>
<evidence type="ECO:0000313" key="3">
    <source>
        <dbReference type="Proteomes" id="UP000798046"/>
    </source>
</evidence>
<feature type="transmembrane region" description="Helical" evidence="1">
    <location>
        <begin position="234"/>
        <end position="255"/>
    </location>
</feature>
<comment type="caution">
    <text evidence="2">The sequence shown here is derived from an EMBL/GenBank/DDBJ whole genome shotgun (WGS) entry which is preliminary data.</text>
</comment>
<dbReference type="Proteomes" id="UP000798046">
    <property type="component" value="Unassembled WGS sequence"/>
</dbReference>
<keyword evidence="1" id="KW-0472">Membrane</keyword>
<feature type="transmembrane region" description="Helical" evidence="1">
    <location>
        <begin position="358"/>
        <end position="376"/>
    </location>
</feature>
<sequence>MLITLFFISLLSVLIFLLYVKEKIIYYTLLSPVFCCLISFLIVFIMYPFGMDFLRIKTILILLSFLFAFFCSEAFVPNISNVKNKDHKTQHIVKSKDINKLSMLLILMQLIALFSAYLTLMKAINFAKYDTVLYASTSITSSQAIIRGVMSNEDYGIPIWLKIISQFKYINYIAPLFFMVLSHKSTKNKFIWFFSTILACCYSVFFLERSGIFRIIVLNSMFWYYWYKPSIKTVGLKMFSAIVVLVPVFNLILLLRGQADSGGGNIYTYFVGALAGLDSFVSGNTGIVDSLSFNEIYVTAGGYSFGDAPIGQETLTELFKFVNNILQLGYTIQTNQEYIYSPIQTNVYTAIRAFYQDYGFLGIPFVFILGIVTNYIHRYCMNNKTIWSGYIIAYLCYVAIYSVIAYNFLIRDILVPYIILLILTHYTKSKKFIFCRIADMKLNSLKA</sequence>
<evidence type="ECO:0000313" key="2">
    <source>
        <dbReference type="EMBL" id="KAB0671378.1"/>
    </source>
</evidence>
<keyword evidence="1" id="KW-0812">Transmembrane</keyword>